<proteinExistence type="predicted"/>
<evidence type="ECO:0000256" key="1">
    <source>
        <dbReference type="SAM" id="Phobius"/>
    </source>
</evidence>
<feature type="transmembrane region" description="Helical" evidence="1">
    <location>
        <begin position="251"/>
        <end position="271"/>
    </location>
</feature>
<dbReference type="Proteomes" id="UP001652582">
    <property type="component" value="Chromosome 16"/>
</dbReference>
<feature type="transmembrane region" description="Helical" evidence="1">
    <location>
        <begin position="151"/>
        <end position="171"/>
    </location>
</feature>
<keyword evidence="2" id="KW-1185">Reference proteome</keyword>
<protein>
    <submittedName>
        <fullName evidence="3">Uncharacterized protein LOC112054418 isoform X2</fullName>
    </submittedName>
</protein>
<dbReference type="GeneID" id="112054418"/>
<keyword evidence="1" id="KW-1133">Transmembrane helix</keyword>
<evidence type="ECO:0000313" key="3">
    <source>
        <dbReference type="RefSeq" id="XP_052741994.1"/>
    </source>
</evidence>
<keyword evidence="1" id="KW-0472">Membrane</keyword>
<gene>
    <name evidence="3" type="primary">LOC112054418</name>
</gene>
<accession>A0ABM3LSE5</accession>
<sequence length="338" mass="38091">MADLPEQVTVARGSEETKRSTVMVDCQPVAESDECCSLISLKTGCLIFAYFYLGYVLFNLTLSASILFTDVDTSSKVSDLLCVASIRELVLDPIPVVIHLFTLPFCVLLLFGLHKEKSTHIEIFMFFQLVCGTLTVLHRIIALSYANNGHATWITVMLAYIAWNIFFIFVLRNQVVQMRGAPPTCRLGQACTAESIVPDKVIRSKNTSELALPHYEPRLVLQQCCFCCIPLRTGSLILAYLYLERQRYVRIYIIFQIVFSVLTVLRQIVAVSMSSNIHIYGILQLVGHLVTNVYYLLVLRSHYLKMAIGTDQPAVSFRDDQLAIAQKEQTQAECIVES</sequence>
<feature type="transmembrane region" description="Helical" evidence="1">
    <location>
        <begin position="123"/>
        <end position="145"/>
    </location>
</feature>
<organism evidence="2 3">
    <name type="scientific">Bicyclus anynana</name>
    <name type="common">Squinting bush brown butterfly</name>
    <dbReference type="NCBI Taxonomy" id="110368"/>
    <lineage>
        <taxon>Eukaryota</taxon>
        <taxon>Metazoa</taxon>
        <taxon>Ecdysozoa</taxon>
        <taxon>Arthropoda</taxon>
        <taxon>Hexapoda</taxon>
        <taxon>Insecta</taxon>
        <taxon>Pterygota</taxon>
        <taxon>Neoptera</taxon>
        <taxon>Endopterygota</taxon>
        <taxon>Lepidoptera</taxon>
        <taxon>Glossata</taxon>
        <taxon>Ditrysia</taxon>
        <taxon>Papilionoidea</taxon>
        <taxon>Nymphalidae</taxon>
        <taxon>Satyrinae</taxon>
        <taxon>Satyrini</taxon>
        <taxon>Mycalesina</taxon>
        <taxon>Bicyclus</taxon>
    </lineage>
</organism>
<feature type="transmembrane region" description="Helical" evidence="1">
    <location>
        <begin position="47"/>
        <end position="69"/>
    </location>
</feature>
<dbReference type="RefSeq" id="XP_052741994.1">
    <property type="nucleotide sequence ID" value="XM_052886034.1"/>
</dbReference>
<feature type="transmembrane region" description="Helical" evidence="1">
    <location>
        <begin position="89"/>
        <end position="111"/>
    </location>
</feature>
<reference evidence="3" key="1">
    <citation type="submission" date="2025-08" db="UniProtKB">
        <authorList>
            <consortium name="RefSeq"/>
        </authorList>
    </citation>
    <scope>IDENTIFICATION</scope>
</reference>
<name>A0ABM3LSE5_BICAN</name>
<feature type="transmembrane region" description="Helical" evidence="1">
    <location>
        <begin position="277"/>
        <end position="297"/>
    </location>
</feature>
<evidence type="ECO:0000313" key="2">
    <source>
        <dbReference type="Proteomes" id="UP001652582"/>
    </source>
</evidence>
<keyword evidence="1" id="KW-0812">Transmembrane</keyword>